<feature type="region of interest" description="Disordered" evidence="1">
    <location>
        <begin position="196"/>
        <end position="217"/>
    </location>
</feature>
<reference evidence="3 4" key="1">
    <citation type="journal article" date="2023" name="IMA Fungus">
        <title>Comparative genomic study of the Penicillium genus elucidates a diverse pangenome and 15 lateral gene transfer events.</title>
        <authorList>
            <person name="Petersen C."/>
            <person name="Sorensen T."/>
            <person name="Nielsen M.R."/>
            <person name="Sondergaard T.E."/>
            <person name="Sorensen J.L."/>
            <person name="Fitzpatrick D.A."/>
            <person name="Frisvad J.C."/>
            <person name="Nielsen K.L."/>
        </authorList>
    </citation>
    <scope>NUCLEOTIDE SEQUENCE [LARGE SCALE GENOMIC DNA]</scope>
    <source>
        <strain evidence="3 4">IBT 35679</strain>
    </source>
</reference>
<dbReference type="FunFam" id="3.80.10.10:FF:000601">
    <property type="entry name" value="DNA repair protein Rad7, protein"/>
    <property type="match status" value="1"/>
</dbReference>
<dbReference type="GO" id="GO:0031146">
    <property type="term" value="P:SCF-dependent proteasomal ubiquitin-dependent protein catabolic process"/>
    <property type="evidence" value="ECO:0007669"/>
    <property type="project" value="TreeGrafter"/>
</dbReference>
<dbReference type="SUPFAM" id="SSF52047">
    <property type="entry name" value="RNI-like"/>
    <property type="match status" value="1"/>
</dbReference>
<evidence type="ECO:0000313" key="3">
    <source>
        <dbReference type="EMBL" id="KAJ5547052.1"/>
    </source>
</evidence>
<feature type="compositionally biased region" description="Basic and acidic residues" evidence="1">
    <location>
        <begin position="120"/>
        <end position="141"/>
    </location>
</feature>
<dbReference type="PANTHER" id="PTHR13318">
    <property type="entry name" value="PARTNER OF PAIRED, ISOFORM B-RELATED"/>
    <property type="match status" value="1"/>
</dbReference>
<feature type="compositionally biased region" description="Acidic residues" evidence="1">
    <location>
        <begin position="86"/>
        <end position="101"/>
    </location>
</feature>
<feature type="region of interest" description="Disordered" evidence="1">
    <location>
        <begin position="75"/>
        <end position="148"/>
    </location>
</feature>
<dbReference type="GO" id="GO:0019005">
    <property type="term" value="C:SCF ubiquitin ligase complex"/>
    <property type="evidence" value="ECO:0007669"/>
    <property type="project" value="TreeGrafter"/>
</dbReference>
<dbReference type="InterPro" id="IPR056451">
    <property type="entry name" value="Znf_Tbcl_Rhp7"/>
</dbReference>
<comment type="caution">
    <text evidence="3">The sequence shown here is derived from an EMBL/GenBank/DDBJ whole genome shotgun (WGS) entry which is preliminary data.</text>
</comment>
<dbReference type="Pfam" id="PF23550">
    <property type="entry name" value="zf_Tbcl_Rhp7"/>
    <property type="match status" value="1"/>
</dbReference>
<dbReference type="Gene3D" id="3.80.10.10">
    <property type="entry name" value="Ribonuclease Inhibitor"/>
    <property type="match status" value="1"/>
</dbReference>
<accession>A0AAD6D187</accession>
<organism evidence="3 4">
    <name type="scientific">Penicillium frequentans</name>
    <dbReference type="NCBI Taxonomy" id="3151616"/>
    <lineage>
        <taxon>Eukaryota</taxon>
        <taxon>Fungi</taxon>
        <taxon>Dikarya</taxon>
        <taxon>Ascomycota</taxon>
        <taxon>Pezizomycotina</taxon>
        <taxon>Eurotiomycetes</taxon>
        <taxon>Eurotiomycetidae</taxon>
        <taxon>Eurotiales</taxon>
        <taxon>Aspergillaceae</taxon>
        <taxon>Penicillium</taxon>
    </lineage>
</organism>
<feature type="domain" description="DNA repair protein rhp7 treble clef" evidence="2">
    <location>
        <begin position="162"/>
        <end position="198"/>
    </location>
</feature>
<gene>
    <name evidence="3" type="ORF">N7494_004637</name>
</gene>
<proteinExistence type="predicted"/>
<dbReference type="InterPro" id="IPR032675">
    <property type="entry name" value="LRR_dom_sf"/>
</dbReference>
<protein>
    <recommendedName>
        <fullName evidence="2">DNA repair protein rhp7 treble clef domain-containing protein</fullName>
    </recommendedName>
</protein>
<dbReference type="AlphaFoldDB" id="A0AAD6D187"/>
<keyword evidence="4" id="KW-1185">Reference proteome</keyword>
<dbReference type="EMBL" id="JAQIZZ010000003">
    <property type="protein sequence ID" value="KAJ5547052.1"/>
    <property type="molecule type" value="Genomic_DNA"/>
</dbReference>
<evidence type="ECO:0000256" key="1">
    <source>
        <dbReference type="SAM" id="MobiDB-lite"/>
    </source>
</evidence>
<sequence>MELHGVALQRETAANPVTCSDFLHFATALFGLTTFEMTGRRQRGNAGIRGPQSALTDFLASNNISAAQIRDEYDRRAAEAARQAAEEEEQAADAEYQDEAPPEPQPESPEEKSRKRKRQQAIEKIKKSKEFARRKARRTGEPDDDDDVLADEMMNEKQRPIPGQLANCEICGKRFTVTPYSKTGPDGGLLCADCSKKHTDGGKKGPAKKRNSGLGRRQNQSKLLDGFAIPGARSLLETCIKKVADNIDDVDEFGDLPPLVMHRLSQILSRNRAVTRKTLDLFLRPEHKELNIYDCAKLQTDDFHKILATMPALTRLNLRFVTAMKDEVFEYMMARDMKIQDLHLNSPNLVSDDCWRQLFTKFGPQLQSLKLWNLDSAFDDETAEVMSKTCTLLRRLKLKYLDKIGDKTLEAISTMKTLQHLSFHLTQETNPEPLLQVISQLGPNLYSLSLESFQLADDRLVQHIHDNCRELIKLRITDNAVIADKAMAELFRGWSNPALKFVDFSGLRDVDMSNPAGPPEAVGLASDGFVALMEHSGAKIEKLKVTSCRHISHAAYEEVFAENRRYPALKSLDIAFNAPVDDYIMQCIFRCCPALTKIVVFGCLKIRDVRVPKGVAVIGTLGAKLTVDGIAQKEIV</sequence>
<dbReference type="PANTHER" id="PTHR13318:SF234">
    <property type="entry name" value="RNI-LIKE PROTEIN"/>
    <property type="match status" value="1"/>
</dbReference>
<evidence type="ECO:0000259" key="2">
    <source>
        <dbReference type="Pfam" id="PF23550"/>
    </source>
</evidence>
<evidence type="ECO:0000313" key="4">
    <source>
        <dbReference type="Proteomes" id="UP001220324"/>
    </source>
</evidence>
<name>A0AAD6D187_9EURO</name>
<dbReference type="Proteomes" id="UP001220324">
    <property type="component" value="Unassembled WGS sequence"/>
</dbReference>